<gene>
    <name evidence="9" type="ORF">KME15_26710</name>
</gene>
<evidence type="ECO:0000313" key="9">
    <source>
        <dbReference type="EMBL" id="MBW4662261.1"/>
    </source>
</evidence>
<dbReference type="EMBL" id="JAHHHD010000065">
    <property type="protein sequence ID" value="MBW4662261.1"/>
    <property type="molecule type" value="Genomic_DNA"/>
</dbReference>
<proteinExistence type="predicted"/>
<evidence type="ECO:0000256" key="7">
    <source>
        <dbReference type="ARBA" id="ARBA00023027"/>
    </source>
</evidence>
<name>A0A951QH19_9CYAN</name>
<keyword evidence="7" id="KW-0520">NAD</keyword>
<dbReference type="GO" id="GO:0016705">
    <property type="term" value="F:oxidoreductase activity, acting on paired donors, with incorporation or reduction of molecular oxygen"/>
    <property type="evidence" value="ECO:0007669"/>
    <property type="project" value="UniProtKB-ARBA"/>
</dbReference>
<dbReference type="GO" id="GO:0004497">
    <property type="term" value="F:monooxygenase activity"/>
    <property type="evidence" value="ECO:0007669"/>
    <property type="project" value="UniProtKB-ARBA"/>
</dbReference>
<evidence type="ECO:0000259" key="8">
    <source>
        <dbReference type="PROSITE" id="PS51296"/>
    </source>
</evidence>
<comment type="cofactor">
    <cofactor evidence="1">
        <name>Fe cation</name>
        <dbReference type="ChEBI" id="CHEBI:24875"/>
    </cofactor>
</comment>
<keyword evidence="2" id="KW-0001">2Fe-2S</keyword>
<dbReference type="GO" id="GO:0051213">
    <property type="term" value="F:dioxygenase activity"/>
    <property type="evidence" value="ECO:0007669"/>
    <property type="project" value="UniProtKB-KW"/>
</dbReference>
<evidence type="ECO:0000256" key="4">
    <source>
        <dbReference type="ARBA" id="ARBA00023002"/>
    </source>
</evidence>
<reference evidence="9" key="1">
    <citation type="submission" date="2021-05" db="EMBL/GenBank/DDBJ databases">
        <authorList>
            <person name="Pietrasiak N."/>
            <person name="Ward R."/>
            <person name="Stajich J.E."/>
            <person name="Kurbessoian T."/>
        </authorList>
    </citation>
    <scope>NUCLEOTIDE SEQUENCE</scope>
    <source>
        <strain evidence="9">UHER 2000/2452</strain>
    </source>
</reference>
<evidence type="ECO:0000313" key="10">
    <source>
        <dbReference type="Proteomes" id="UP000757435"/>
    </source>
</evidence>
<protein>
    <submittedName>
        <fullName evidence="9">Aromatic ring-hydroxylating dioxygenase subunit alpha</fullName>
    </submittedName>
</protein>
<dbReference type="Proteomes" id="UP000757435">
    <property type="component" value="Unassembled WGS sequence"/>
</dbReference>
<dbReference type="PROSITE" id="PS00570">
    <property type="entry name" value="RING_HYDROXYL_ALPHA"/>
    <property type="match status" value="1"/>
</dbReference>
<evidence type="ECO:0000256" key="2">
    <source>
        <dbReference type="ARBA" id="ARBA00022714"/>
    </source>
</evidence>
<keyword evidence="3" id="KW-0479">Metal-binding</keyword>
<dbReference type="InterPro" id="IPR001663">
    <property type="entry name" value="Rng_hydr_dOase-A"/>
</dbReference>
<dbReference type="PANTHER" id="PTHR43756">
    <property type="entry name" value="CHOLINE MONOOXYGENASE, CHLOROPLASTIC"/>
    <property type="match status" value="1"/>
</dbReference>
<accession>A0A951QH19</accession>
<reference evidence="9" key="2">
    <citation type="journal article" date="2022" name="Microbiol. Resour. Announc.">
        <title>Metagenome Sequencing to Explore Phylogenomics of Terrestrial Cyanobacteria.</title>
        <authorList>
            <person name="Ward R.D."/>
            <person name="Stajich J.E."/>
            <person name="Johansen J.R."/>
            <person name="Huntemann M."/>
            <person name="Clum A."/>
            <person name="Foster B."/>
            <person name="Foster B."/>
            <person name="Roux S."/>
            <person name="Palaniappan K."/>
            <person name="Varghese N."/>
            <person name="Mukherjee S."/>
            <person name="Reddy T.B.K."/>
            <person name="Daum C."/>
            <person name="Copeland A."/>
            <person name="Chen I.A."/>
            <person name="Ivanova N.N."/>
            <person name="Kyrpides N.C."/>
            <person name="Shapiro N."/>
            <person name="Eloe-Fadrosh E.A."/>
            <person name="Pietrasiak N."/>
        </authorList>
    </citation>
    <scope>NUCLEOTIDE SEQUENCE</scope>
    <source>
        <strain evidence="9">UHER 2000/2452</strain>
    </source>
</reference>
<evidence type="ECO:0000256" key="1">
    <source>
        <dbReference type="ARBA" id="ARBA00001962"/>
    </source>
</evidence>
<dbReference type="CDD" id="cd03469">
    <property type="entry name" value="Rieske_RO_Alpha_N"/>
    <property type="match status" value="1"/>
</dbReference>
<dbReference type="PANTHER" id="PTHR43756:SF5">
    <property type="entry name" value="CHOLINE MONOOXYGENASE, CHLOROPLASTIC"/>
    <property type="match status" value="1"/>
</dbReference>
<dbReference type="GO" id="GO:0051537">
    <property type="term" value="F:2 iron, 2 sulfur cluster binding"/>
    <property type="evidence" value="ECO:0007669"/>
    <property type="project" value="UniProtKB-KW"/>
</dbReference>
<dbReference type="SUPFAM" id="SSF55961">
    <property type="entry name" value="Bet v1-like"/>
    <property type="match status" value="1"/>
</dbReference>
<dbReference type="Pfam" id="PF00848">
    <property type="entry name" value="Ring_hydroxyl_A"/>
    <property type="match status" value="1"/>
</dbReference>
<evidence type="ECO:0000256" key="3">
    <source>
        <dbReference type="ARBA" id="ARBA00022723"/>
    </source>
</evidence>
<sequence>MINSIPVKVNPIDGSQALRSWRQRSLQREATALPAEVYYSPEIYRLEQEQIFGKYWYYVGHVSQLEGANSYFTVDIAEQPLVILRNKEGELRAFYNICTHRAGPVAIGSGQCNRLTCLYHAWSFDLEGNLRGIPDMEMAEGFDVADHALTSVQVDIWESFIFVNLDRNCEPLQVQLGELPEMFKRYRLSDWRRVHSIDYWTDTNWKLYVENNTESYHEPSVHPILAKYYQSVEAEARHHYYLQYTPFVGNDDLPISLDPDLYIHGLNDREMAGVSTMSFFPNFAWIISPTCAIIYLIDPQGPKRTRIRWDWLVPDTEAATSAENLEPLIEFFDNIQKEDLDLLPAVQMRIQSMGYKQGRLSPTREVGTHLFQELIMSAIASSPHSNRQGGCYGDIRKLATAMDTLRVQSFSFHNRSYHSNVRTPNS</sequence>
<dbReference type="Pfam" id="PF00355">
    <property type="entry name" value="Rieske"/>
    <property type="match status" value="1"/>
</dbReference>
<dbReference type="GO" id="GO:0005506">
    <property type="term" value="F:iron ion binding"/>
    <property type="evidence" value="ECO:0007669"/>
    <property type="project" value="InterPro"/>
</dbReference>
<keyword evidence="6" id="KW-0411">Iron-sulfur</keyword>
<dbReference type="PROSITE" id="PS51296">
    <property type="entry name" value="RIESKE"/>
    <property type="match status" value="1"/>
</dbReference>
<dbReference type="PRINTS" id="PR00090">
    <property type="entry name" value="RNGDIOXGNASE"/>
</dbReference>
<dbReference type="Gene3D" id="3.90.380.10">
    <property type="entry name" value="Naphthalene 1,2-dioxygenase Alpha Subunit, Chain A, domain 1"/>
    <property type="match status" value="2"/>
</dbReference>
<comment type="caution">
    <text evidence="9">The sequence shown here is derived from an EMBL/GenBank/DDBJ whole genome shotgun (WGS) entry which is preliminary data.</text>
</comment>
<keyword evidence="5" id="KW-0408">Iron</keyword>
<keyword evidence="4" id="KW-0560">Oxidoreductase</keyword>
<evidence type="ECO:0000256" key="6">
    <source>
        <dbReference type="ARBA" id="ARBA00023014"/>
    </source>
</evidence>
<dbReference type="InterPro" id="IPR036922">
    <property type="entry name" value="Rieske_2Fe-2S_sf"/>
</dbReference>
<keyword evidence="9" id="KW-0223">Dioxygenase</keyword>
<organism evidence="9 10">
    <name type="scientific">Drouetiella hepatica Uher 2000/2452</name>
    <dbReference type="NCBI Taxonomy" id="904376"/>
    <lineage>
        <taxon>Bacteria</taxon>
        <taxon>Bacillati</taxon>
        <taxon>Cyanobacteriota</taxon>
        <taxon>Cyanophyceae</taxon>
        <taxon>Oculatellales</taxon>
        <taxon>Oculatellaceae</taxon>
        <taxon>Drouetiella</taxon>
    </lineage>
</organism>
<dbReference type="InterPro" id="IPR015879">
    <property type="entry name" value="Ring_hydroxy_dOase_asu_C_dom"/>
</dbReference>
<evidence type="ECO:0000256" key="5">
    <source>
        <dbReference type="ARBA" id="ARBA00023004"/>
    </source>
</evidence>
<dbReference type="SUPFAM" id="SSF50022">
    <property type="entry name" value="ISP domain"/>
    <property type="match status" value="1"/>
</dbReference>
<dbReference type="Gene3D" id="2.102.10.10">
    <property type="entry name" value="Rieske [2Fe-2S] iron-sulphur domain"/>
    <property type="match status" value="1"/>
</dbReference>
<dbReference type="InterPro" id="IPR017941">
    <property type="entry name" value="Rieske_2Fe-2S"/>
</dbReference>
<feature type="domain" description="Rieske" evidence="8">
    <location>
        <begin position="56"/>
        <end position="163"/>
    </location>
</feature>
<dbReference type="InterPro" id="IPR015881">
    <property type="entry name" value="ARHD_Rieske_2Fe_2S"/>
</dbReference>
<dbReference type="AlphaFoldDB" id="A0A951QH19"/>